<keyword evidence="3 6" id="KW-1133">Transmembrane helix</keyword>
<evidence type="ECO:0000313" key="9">
    <source>
        <dbReference type="Proteomes" id="UP001431209"/>
    </source>
</evidence>
<comment type="caution">
    <text evidence="8">The sequence shown here is derived from an EMBL/GenBank/DDBJ whole genome shotgun (WGS) entry which is preliminary data.</text>
</comment>
<evidence type="ECO:0000256" key="3">
    <source>
        <dbReference type="ARBA" id="ARBA00022989"/>
    </source>
</evidence>
<sequence length="287" mass="33315">MFEVALTSFVLCFTAYLVLLKSLPSIIQFFSSDPKKAIKYFREEITPHEQQHHAQVAISFLHAVVATLGACHSIYAYRLSDYRYVSELIIMDEPRGAYLSELRNFYLEITLGYFFADLLVYCLDVGRYPIIDIAHHVVSIIAYVLGISTNAGTFVMILFQTNECSTPFLHVRYFALQWNKKNNIIYKIAEALFVFLFVASRIVFNFYVMFCLWYGVVTVSAKHHVITEVFLVVCGNLYYLVQCAWFYKIIMMVLRRFDKKRNVTVPTVEELKKEGVKNAESKDQKTK</sequence>
<dbReference type="GO" id="GO:0016020">
    <property type="term" value="C:membrane"/>
    <property type="evidence" value="ECO:0007669"/>
    <property type="project" value="UniProtKB-SubCell"/>
</dbReference>
<keyword evidence="4 5" id="KW-0472">Membrane</keyword>
<reference evidence="8 9" key="1">
    <citation type="submission" date="2024-03" db="EMBL/GenBank/DDBJ databases">
        <title>The Acrasis kona genome and developmental transcriptomes reveal deep origins of eukaryotic multicellular pathways.</title>
        <authorList>
            <person name="Sheikh S."/>
            <person name="Fu C.-J."/>
            <person name="Brown M.W."/>
            <person name="Baldauf S.L."/>
        </authorList>
    </citation>
    <scope>NUCLEOTIDE SEQUENCE [LARGE SCALE GENOMIC DNA]</scope>
    <source>
        <strain evidence="8 9">ATCC MYA-3509</strain>
    </source>
</reference>
<dbReference type="InterPro" id="IPR006634">
    <property type="entry name" value="TLC-dom"/>
</dbReference>
<dbReference type="PANTHER" id="PTHR13439:SF0">
    <property type="entry name" value="TOPOISOMERASE I DAMAGE AFFECTED PROTEIN 4"/>
    <property type="match status" value="1"/>
</dbReference>
<dbReference type="GO" id="GO:0055088">
    <property type="term" value="P:lipid homeostasis"/>
    <property type="evidence" value="ECO:0007669"/>
    <property type="project" value="TreeGrafter"/>
</dbReference>
<evidence type="ECO:0000256" key="5">
    <source>
        <dbReference type="PROSITE-ProRule" id="PRU00205"/>
    </source>
</evidence>
<evidence type="ECO:0000256" key="6">
    <source>
        <dbReference type="SAM" id="Phobius"/>
    </source>
</evidence>
<dbReference type="PANTHER" id="PTHR13439">
    <property type="entry name" value="CT120 PROTEIN"/>
    <property type="match status" value="1"/>
</dbReference>
<dbReference type="InterPro" id="IPR050846">
    <property type="entry name" value="TLCD"/>
</dbReference>
<evidence type="ECO:0000256" key="2">
    <source>
        <dbReference type="ARBA" id="ARBA00022692"/>
    </source>
</evidence>
<feature type="domain" description="TLC" evidence="7">
    <location>
        <begin position="48"/>
        <end position="258"/>
    </location>
</feature>
<proteinExistence type="predicted"/>
<keyword evidence="9" id="KW-1185">Reference proteome</keyword>
<organism evidence="8 9">
    <name type="scientific">Acrasis kona</name>
    <dbReference type="NCBI Taxonomy" id="1008807"/>
    <lineage>
        <taxon>Eukaryota</taxon>
        <taxon>Discoba</taxon>
        <taxon>Heterolobosea</taxon>
        <taxon>Tetramitia</taxon>
        <taxon>Eutetramitia</taxon>
        <taxon>Acrasidae</taxon>
        <taxon>Acrasis</taxon>
    </lineage>
</organism>
<dbReference type="GO" id="GO:0005783">
    <property type="term" value="C:endoplasmic reticulum"/>
    <property type="evidence" value="ECO:0007669"/>
    <property type="project" value="TreeGrafter"/>
</dbReference>
<dbReference type="PROSITE" id="PS50922">
    <property type="entry name" value="TLC"/>
    <property type="match status" value="1"/>
</dbReference>
<feature type="transmembrane region" description="Helical" evidence="6">
    <location>
        <begin position="105"/>
        <end position="121"/>
    </location>
</feature>
<name>A0AAW2YZW7_9EUKA</name>
<gene>
    <name evidence="8" type="ORF">AKO1_013066</name>
</gene>
<keyword evidence="2 5" id="KW-0812">Transmembrane</keyword>
<dbReference type="Proteomes" id="UP001431209">
    <property type="component" value="Unassembled WGS sequence"/>
</dbReference>
<feature type="transmembrane region" description="Helical" evidence="6">
    <location>
        <begin position="191"/>
        <end position="217"/>
    </location>
</feature>
<dbReference type="Pfam" id="PF03798">
    <property type="entry name" value="TRAM_LAG1_CLN8"/>
    <property type="match status" value="1"/>
</dbReference>
<evidence type="ECO:0000313" key="8">
    <source>
        <dbReference type="EMBL" id="KAL0482416.1"/>
    </source>
</evidence>
<feature type="transmembrane region" description="Helical" evidence="6">
    <location>
        <begin position="229"/>
        <end position="250"/>
    </location>
</feature>
<accession>A0AAW2YZW7</accession>
<dbReference type="AlphaFoldDB" id="A0AAW2YZW7"/>
<evidence type="ECO:0000256" key="4">
    <source>
        <dbReference type="ARBA" id="ARBA00023136"/>
    </source>
</evidence>
<protein>
    <recommendedName>
        <fullName evidence="7">TLC domain-containing protein</fullName>
    </recommendedName>
</protein>
<comment type="subcellular location">
    <subcellularLocation>
        <location evidence="1">Membrane</location>
        <topology evidence="1">Multi-pass membrane protein</topology>
    </subcellularLocation>
</comment>
<feature type="transmembrane region" description="Helical" evidence="6">
    <location>
        <begin position="133"/>
        <end position="159"/>
    </location>
</feature>
<evidence type="ECO:0000256" key="1">
    <source>
        <dbReference type="ARBA" id="ARBA00004141"/>
    </source>
</evidence>
<feature type="transmembrane region" description="Helical" evidence="6">
    <location>
        <begin position="56"/>
        <end position="77"/>
    </location>
</feature>
<dbReference type="SMART" id="SM00724">
    <property type="entry name" value="TLC"/>
    <property type="match status" value="1"/>
</dbReference>
<evidence type="ECO:0000259" key="7">
    <source>
        <dbReference type="PROSITE" id="PS50922"/>
    </source>
</evidence>
<dbReference type="EMBL" id="JAOPGA020000847">
    <property type="protein sequence ID" value="KAL0482416.1"/>
    <property type="molecule type" value="Genomic_DNA"/>
</dbReference>